<evidence type="ECO:0000313" key="2">
    <source>
        <dbReference type="EMBL" id="KAK4498845.1"/>
    </source>
</evidence>
<evidence type="ECO:0000256" key="1">
    <source>
        <dbReference type="SAM" id="MobiDB-lite"/>
    </source>
</evidence>
<dbReference type="EMBL" id="JAXOVC010000007">
    <property type="protein sequence ID" value="KAK4498845.1"/>
    <property type="molecule type" value="Genomic_DNA"/>
</dbReference>
<evidence type="ECO:0000313" key="3">
    <source>
        <dbReference type="Proteomes" id="UP001305779"/>
    </source>
</evidence>
<dbReference type="Proteomes" id="UP001305779">
    <property type="component" value="Unassembled WGS sequence"/>
</dbReference>
<name>A0ABR0EBH2_ZASCE</name>
<sequence>MALPALHLPPPPLRKHPAELPSPRPPPAHDAPHGSRHITHEDHPDLVREIVEAHQADWARVQRGHPFAFEKATDLAAAESSVVPGWTMAYSTYVKTSSLFTTTISVYTTFSTASVAVVKQNVHTNETNLQVTITPVYALGAPSPNVSTQYHWGGKVAQSGANEYGRMNYADLTGLPPVTDYENQPSCIMFGCSTILPTFNPTLVVPLALRTLAPEWADCDAALEGL</sequence>
<accession>A0ABR0EBH2</accession>
<comment type="caution">
    <text evidence="2">The sequence shown here is derived from an EMBL/GenBank/DDBJ whole genome shotgun (WGS) entry which is preliminary data.</text>
</comment>
<feature type="compositionally biased region" description="Basic and acidic residues" evidence="1">
    <location>
        <begin position="30"/>
        <end position="39"/>
    </location>
</feature>
<gene>
    <name evidence="2" type="ORF">PRZ48_009355</name>
</gene>
<keyword evidence="3" id="KW-1185">Reference proteome</keyword>
<organism evidence="2 3">
    <name type="scientific">Zasmidium cellare</name>
    <name type="common">Wine cellar mold</name>
    <name type="synonym">Racodium cellare</name>
    <dbReference type="NCBI Taxonomy" id="395010"/>
    <lineage>
        <taxon>Eukaryota</taxon>
        <taxon>Fungi</taxon>
        <taxon>Dikarya</taxon>
        <taxon>Ascomycota</taxon>
        <taxon>Pezizomycotina</taxon>
        <taxon>Dothideomycetes</taxon>
        <taxon>Dothideomycetidae</taxon>
        <taxon>Mycosphaerellales</taxon>
        <taxon>Mycosphaerellaceae</taxon>
        <taxon>Zasmidium</taxon>
    </lineage>
</organism>
<proteinExistence type="predicted"/>
<reference evidence="2 3" key="1">
    <citation type="journal article" date="2023" name="G3 (Bethesda)">
        <title>A chromosome-level genome assembly of Zasmidium syzygii isolated from banana leaves.</title>
        <authorList>
            <person name="van Westerhoven A.C."/>
            <person name="Mehrabi R."/>
            <person name="Talebi R."/>
            <person name="Steentjes M.B.F."/>
            <person name="Corcolon B."/>
            <person name="Chong P.A."/>
            <person name="Kema G.H.J."/>
            <person name="Seidl M.F."/>
        </authorList>
    </citation>
    <scope>NUCLEOTIDE SEQUENCE [LARGE SCALE GENOMIC DNA]</scope>
    <source>
        <strain evidence="2 3">P124</strain>
    </source>
</reference>
<feature type="region of interest" description="Disordered" evidence="1">
    <location>
        <begin position="1"/>
        <end position="39"/>
    </location>
</feature>
<protein>
    <submittedName>
        <fullName evidence="2">Uncharacterized protein</fullName>
    </submittedName>
</protein>
<feature type="compositionally biased region" description="Pro residues" evidence="1">
    <location>
        <begin position="20"/>
        <end position="29"/>
    </location>
</feature>